<dbReference type="AlphaFoldDB" id="A0A343TGM4"/>
<dbReference type="Pfam" id="PF01750">
    <property type="entry name" value="HycI"/>
    <property type="match status" value="1"/>
</dbReference>
<dbReference type="GO" id="GO:0016485">
    <property type="term" value="P:protein processing"/>
    <property type="evidence" value="ECO:0007669"/>
    <property type="project" value="TreeGrafter"/>
</dbReference>
<dbReference type="GeneID" id="37876933"/>
<gene>
    <name evidence="5" type="primary">hyaD</name>
    <name evidence="5" type="ORF">AArcSl_0596</name>
</gene>
<evidence type="ECO:0000256" key="4">
    <source>
        <dbReference type="ARBA" id="ARBA00022801"/>
    </source>
</evidence>
<protein>
    <submittedName>
        <fullName evidence="5">Hydrogenase maturation protease</fullName>
    </submittedName>
</protein>
<dbReference type="Proteomes" id="UP000263012">
    <property type="component" value="Chromosome"/>
</dbReference>
<evidence type="ECO:0000313" key="5">
    <source>
        <dbReference type="EMBL" id="AUX08246.1"/>
    </source>
</evidence>
<reference evidence="6" key="1">
    <citation type="submission" date="2017-11" db="EMBL/GenBank/DDBJ databases">
        <title>Phenotypic and genomic properties of facultatively anaerobic sulfur-reducing natronoarchaea from hypersaline soda lakes.</title>
        <authorList>
            <person name="Sorokin D.Y."/>
            <person name="Kublanov I.V."/>
            <person name="Roman P."/>
            <person name="Sinninghe Damste J.S."/>
            <person name="Golyshin P.N."/>
            <person name="Rojo D."/>
            <person name="Ciordia S."/>
            <person name="Mena M.D.C."/>
            <person name="Ferrer M."/>
            <person name="Messina E."/>
            <person name="Smedile F."/>
            <person name="La Spada G."/>
            <person name="La Cono V."/>
            <person name="Yakimov M.M."/>
        </authorList>
    </citation>
    <scope>NUCLEOTIDE SEQUENCE [LARGE SCALE GENOMIC DNA]</scope>
    <source>
        <strain evidence="6">AArc-Sl</strain>
    </source>
</reference>
<dbReference type="KEGG" id="hdf:AArcSl_0596"/>
<accession>A0A343TGM4</accession>
<dbReference type="PANTHER" id="PTHR30302:SF1">
    <property type="entry name" value="HYDROGENASE 2 MATURATION PROTEASE"/>
    <property type="match status" value="1"/>
</dbReference>
<evidence type="ECO:0000256" key="1">
    <source>
        <dbReference type="ARBA" id="ARBA00006814"/>
    </source>
</evidence>
<name>A0A343TGM4_9EURY</name>
<sequence length="183" mass="19649">MTGSSLDARSAAAQRRDDTDGAGIAVIGVGNPIMGDDGVGKRVIEELEALPDERTGGVGLTHAGTTAFFALEAMSGCRKAIVVDAIETGSEPGTVHRYRYVDGAFADEIPEMTMHDFSFAEALRAGREAYDIPEELLVFGVEPERIEASLELSDRIERAVPELVELVLEELPERQASSASRQN</sequence>
<dbReference type="InterPro" id="IPR000671">
    <property type="entry name" value="Peptidase_A31"/>
</dbReference>
<dbReference type="GO" id="GO:0004190">
    <property type="term" value="F:aspartic-type endopeptidase activity"/>
    <property type="evidence" value="ECO:0007669"/>
    <property type="project" value="UniProtKB-KW"/>
</dbReference>
<keyword evidence="4" id="KW-0378">Hydrolase</keyword>
<organism evidence="5 6">
    <name type="scientific">Halalkaliarchaeum desulfuricum</name>
    <dbReference type="NCBI Taxonomy" id="2055893"/>
    <lineage>
        <taxon>Archaea</taxon>
        <taxon>Methanobacteriati</taxon>
        <taxon>Methanobacteriota</taxon>
        <taxon>Stenosarchaea group</taxon>
        <taxon>Halobacteria</taxon>
        <taxon>Halobacteriales</taxon>
        <taxon>Haloferacaceae</taxon>
        <taxon>Halalkaliarchaeum</taxon>
    </lineage>
</organism>
<evidence type="ECO:0000256" key="3">
    <source>
        <dbReference type="ARBA" id="ARBA00022750"/>
    </source>
</evidence>
<evidence type="ECO:0000313" key="6">
    <source>
        <dbReference type="Proteomes" id="UP000263012"/>
    </source>
</evidence>
<dbReference type="Gene3D" id="3.40.50.1450">
    <property type="entry name" value="HybD-like"/>
    <property type="match status" value="1"/>
</dbReference>
<dbReference type="EMBL" id="CP025066">
    <property type="protein sequence ID" value="AUX08246.1"/>
    <property type="molecule type" value="Genomic_DNA"/>
</dbReference>
<dbReference type="PRINTS" id="PR00446">
    <property type="entry name" value="HYDRGNUPTAKE"/>
</dbReference>
<dbReference type="InterPro" id="IPR023430">
    <property type="entry name" value="Pept_HybD-like_dom_sf"/>
</dbReference>
<dbReference type="CDD" id="cd00518">
    <property type="entry name" value="H2MP"/>
    <property type="match status" value="1"/>
</dbReference>
<keyword evidence="2 5" id="KW-0645">Protease</keyword>
<dbReference type="PANTHER" id="PTHR30302">
    <property type="entry name" value="HYDROGENASE 1 MATURATION PROTEASE"/>
    <property type="match status" value="1"/>
</dbReference>
<proteinExistence type="inferred from homology"/>
<evidence type="ECO:0000256" key="2">
    <source>
        <dbReference type="ARBA" id="ARBA00022670"/>
    </source>
</evidence>
<comment type="similarity">
    <text evidence="1">Belongs to the peptidase A31 family.</text>
</comment>
<keyword evidence="3" id="KW-0064">Aspartyl protease</keyword>
<dbReference type="OrthoDB" id="85598at2157"/>
<dbReference type="SUPFAM" id="SSF53163">
    <property type="entry name" value="HybD-like"/>
    <property type="match status" value="1"/>
</dbReference>
<dbReference type="NCBIfam" id="TIGR00072">
    <property type="entry name" value="hydrog_prot"/>
    <property type="match status" value="1"/>
</dbReference>
<keyword evidence="6" id="KW-1185">Reference proteome</keyword>
<dbReference type="RefSeq" id="WP_119814825.1">
    <property type="nucleotide sequence ID" value="NZ_CP025066.1"/>
</dbReference>
<dbReference type="GO" id="GO:0008047">
    <property type="term" value="F:enzyme activator activity"/>
    <property type="evidence" value="ECO:0007669"/>
    <property type="project" value="InterPro"/>
</dbReference>